<feature type="transmembrane region" description="Helical" evidence="8">
    <location>
        <begin position="71"/>
        <end position="87"/>
    </location>
</feature>
<reference evidence="11" key="1">
    <citation type="journal article" date="2019" name="Int. J. Syst. Evol. Microbiol.">
        <title>The Global Catalogue of Microorganisms (GCM) 10K type strain sequencing project: providing services to taxonomists for standard genome sequencing and annotation.</title>
        <authorList>
            <consortium name="The Broad Institute Genomics Platform"/>
            <consortium name="The Broad Institute Genome Sequencing Center for Infectious Disease"/>
            <person name="Wu L."/>
            <person name="Ma J."/>
        </authorList>
    </citation>
    <scope>NUCLEOTIDE SEQUENCE [LARGE SCALE GENOMIC DNA]</scope>
    <source>
        <strain evidence="11">CECT 7184</strain>
    </source>
</reference>
<dbReference type="PANTHER" id="PTHR23522">
    <property type="entry name" value="BLL5896 PROTEIN"/>
    <property type="match status" value="1"/>
</dbReference>
<comment type="caution">
    <text evidence="10">The sequence shown here is derived from an EMBL/GenBank/DDBJ whole genome shotgun (WGS) entry which is preliminary data.</text>
</comment>
<keyword evidence="7 8" id="KW-0472">Membrane</keyword>
<evidence type="ECO:0000256" key="4">
    <source>
        <dbReference type="ARBA" id="ARBA00022519"/>
    </source>
</evidence>
<evidence type="ECO:0000256" key="8">
    <source>
        <dbReference type="SAM" id="Phobius"/>
    </source>
</evidence>
<evidence type="ECO:0000256" key="2">
    <source>
        <dbReference type="ARBA" id="ARBA00022448"/>
    </source>
</evidence>
<dbReference type="InterPro" id="IPR024989">
    <property type="entry name" value="MFS_assoc_dom"/>
</dbReference>
<dbReference type="Pfam" id="PF12832">
    <property type="entry name" value="MFS_1_like"/>
    <property type="match status" value="1"/>
</dbReference>
<dbReference type="Gene3D" id="1.20.1250.20">
    <property type="entry name" value="MFS general substrate transporter like domains"/>
    <property type="match status" value="2"/>
</dbReference>
<evidence type="ECO:0000313" key="11">
    <source>
        <dbReference type="Proteomes" id="UP001596142"/>
    </source>
</evidence>
<keyword evidence="6 8" id="KW-1133">Transmembrane helix</keyword>
<dbReference type="SUPFAM" id="SSF103473">
    <property type="entry name" value="MFS general substrate transporter"/>
    <property type="match status" value="1"/>
</dbReference>
<dbReference type="RefSeq" id="WP_385938723.1">
    <property type="nucleotide sequence ID" value="NZ_JBHSOZ010000003.1"/>
</dbReference>
<feature type="transmembrane region" description="Helical" evidence="8">
    <location>
        <begin position="355"/>
        <end position="375"/>
    </location>
</feature>
<protein>
    <submittedName>
        <fullName evidence="10">MFS transporter</fullName>
    </submittedName>
</protein>
<feature type="transmembrane region" description="Helical" evidence="8">
    <location>
        <begin position="93"/>
        <end position="112"/>
    </location>
</feature>
<comment type="subcellular location">
    <subcellularLocation>
        <location evidence="1">Cell inner membrane</location>
        <topology evidence="1">Multi-pass membrane protein</topology>
    </subcellularLocation>
</comment>
<accession>A0ABW0YK55</accession>
<proteinExistence type="predicted"/>
<dbReference type="InterPro" id="IPR026032">
    <property type="entry name" value="HcaT-like"/>
</dbReference>
<dbReference type="EMBL" id="JBHSOZ010000003">
    <property type="protein sequence ID" value="MFC5711867.1"/>
    <property type="molecule type" value="Genomic_DNA"/>
</dbReference>
<feature type="domain" description="Major facilitator superfamily associated" evidence="9">
    <location>
        <begin position="8"/>
        <end position="355"/>
    </location>
</feature>
<keyword evidence="4" id="KW-0997">Cell inner membrane</keyword>
<feature type="transmembrane region" description="Helical" evidence="8">
    <location>
        <begin position="40"/>
        <end position="59"/>
    </location>
</feature>
<feature type="transmembrane region" description="Helical" evidence="8">
    <location>
        <begin position="7"/>
        <end position="28"/>
    </location>
</feature>
<keyword evidence="3" id="KW-1003">Cell membrane</keyword>
<feature type="transmembrane region" description="Helical" evidence="8">
    <location>
        <begin position="289"/>
        <end position="311"/>
    </location>
</feature>
<keyword evidence="11" id="KW-1185">Reference proteome</keyword>
<feature type="transmembrane region" description="Helical" evidence="8">
    <location>
        <begin position="156"/>
        <end position="176"/>
    </location>
</feature>
<name>A0ABW0YK55_9BACI</name>
<gene>
    <name evidence="10" type="ORF">ACFPU1_03655</name>
</gene>
<evidence type="ECO:0000256" key="1">
    <source>
        <dbReference type="ARBA" id="ARBA00004429"/>
    </source>
</evidence>
<feature type="transmembrane region" description="Helical" evidence="8">
    <location>
        <begin position="323"/>
        <end position="343"/>
    </location>
</feature>
<evidence type="ECO:0000256" key="3">
    <source>
        <dbReference type="ARBA" id="ARBA00022475"/>
    </source>
</evidence>
<evidence type="ECO:0000259" key="9">
    <source>
        <dbReference type="Pfam" id="PF12832"/>
    </source>
</evidence>
<dbReference type="InterPro" id="IPR036259">
    <property type="entry name" value="MFS_trans_sf"/>
</dbReference>
<dbReference type="PANTHER" id="PTHR23522:SF10">
    <property type="entry name" value="3-PHENYLPROPIONIC ACID TRANSPORTER-RELATED"/>
    <property type="match status" value="1"/>
</dbReference>
<feature type="transmembrane region" description="Helical" evidence="8">
    <location>
        <begin position="133"/>
        <end position="150"/>
    </location>
</feature>
<keyword evidence="2" id="KW-0813">Transport</keyword>
<evidence type="ECO:0000256" key="5">
    <source>
        <dbReference type="ARBA" id="ARBA00022692"/>
    </source>
</evidence>
<evidence type="ECO:0000256" key="6">
    <source>
        <dbReference type="ARBA" id="ARBA00022989"/>
    </source>
</evidence>
<feature type="transmembrane region" description="Helical" evidence="8">
    <location>
        <begin position="263"/>
        <end position="283"/>
    </location>
</feature>
<dbReference type="PIRSF" id="PIRSF004925">
    <property type="entry name" value="HcaT"/>
    <property type="match status" value="1"/>
</dbReference>
<evidence type="ECO:0000313" key="10">
    <source>
        <dbReference type="EMBL" id="MFC5711867.1"/>
    </source>
</evidence>
<keyword evidence="5 8" id="KW-0812">Transmembrane</keyword>
<feature type="transmembrane region" description="Helical" evidence="8">
    <location>
        <begin position="234"/>
        <end position="256"/>
    </location>
</feature>
<evidence type="ECO:0000256" key="7">
    <source>
        <dbReference type="ARBA" id="ARBA00023136"/>
    </source>
</evidence>
<dbReference type="Proteomes" id="UP001596142">
    <property type="component" value="Unassembled WGS sequence"/>
</dbReference>
<feature type="transmembrane region" description="Helical" evidence="8">
    <location>
        <begin position="188"/>
        <end position="214"/>
    </location>
</feature>
<sequence length="384" mass="43160">MRRQTLPLMGYLFFAYSALTVLVSYLPVYFQNEGWSQSQIGWLIAIGPLAAVFAQPFWGYMSDKWKTIKKILIICLSSGAVVSVFFFQITEFYALFIFGFMLFIFVAPTTALGDSLTQKTAMQQGLSFGRIRMWGSLGFAFTSLVSGFFLERVGVSYLYVPFLLFTLLALSMAWLVTDAKPANKPVTIVYALQFGVKPRVLFFLGMIFFISVGHRANDSFLGLFIVELGGAESLIGMAWFVGVVSEAVVFFLSYLWFRRFHPLFFILIAGLLYAFRWFMMAGMDDPSHVLWLQVLHGITFGGMYFSALQYISKLVPEELQATGHLLFITTFFGLSGVIGSLGGGWMMEHYGGEGLYTLLGVFAVTGVLFLFIYSLRLKIALRET</sequence>
<organism evidence="10 11">
    <name type="scientific">Thalassorhabdus alkalitolerans</name>
    <dbReference type="NCBI Taxonomy" id="2282697"/>
    <lineage>
        <taxon>Bacteria</taxon>
        <taxon>Bacillati</taxon>
        <taxon>Bacillota</taxon>
        <taxon>Bacilli</taxon>
        <taxon>Bacillales</taxon>
        <taxon>Bacillaceae</taxon>
        <taxon>Thalassorhabdus</taxon>
    </lineage>
</organism>